<dbReference type="InterPro" id="IPR032675">
    <property type="entry name" value="LRR_dom_sf"/>
</dbReference>
<dbReference type="Pfam" id="PF00560">
    <property type="entry name" value="LRR_1"/>
    <property type="match status" value="1"/>
</dbReference>
<gene>
    <name evidence="1" type="ORF">NE237_021949</name>
</gene>
<dbReference type="OrthoDB" id="2018313at2759"/>
<reference evidence="1" key="1">
    <citation type="journal article" date="2023" name="Plant J.">
        <title>The genome of the king protea, Protea cynaroides.</title>
        <authorList>
            <person name="Chang J."/>
            <person name="Duong T.A."/>
            <person name="Schoeman C."/>
            <person name="Ma X."/>
            <person name="Roodt D."/>
            <person name="Barker N."/>
            <person name="Li Z."/>
            <person name="Van de Peer Y."/>
            <person name="Mizrachi E."/>
        </authorList>
    </citation>
    <scope>NUCLEOTIDE SEQUENCE</scope>
    <source>
        <tissue evidence="1">Young leaves</tissue>
    </source>
</reference>
<dbReference type="AlphaFoldDB" id="A0A9Q0HA38"/>
<dbReference type="Gene3D" id="3.80.10.10">
    <property type="entry name" value="Ribonuclease Inhibitor"/>
    <property type="match status" value="2"/>
</dbReference>
<dbReference type="PROSITE" id="PS51450">
    <property type="entry name" value="LRR"/>
    <property type="match status" value="1"/>
</dbReference>
<dbReference type="SUPFAM" id="SSF52047">
    <property type="entry name" value="RNI-like"/>
    <property type="match status" value="1"/>
</dbReference>
<accession>A0A9Q0HA38</accession>
<dbReference type="EMBL" id="JAMYWD010000009">
    <property type="protein sequence ID" value="KAJ4962039.1"/>
    <property type="molecule type" value="Genomic_DNA"/>
</dbReference>
<proteinExistence type="predicted"/>
<organism evidence="1 2">
    <name type="scientific">Protea cynaroides</name>
    <dbReference type="NCBI Taxonomy" id="273540"/>
    <lineage>
        <taxon>Eukaryota</taxon>
        <taxon>Viridiplantae</taxon>
        <taxon>Streptophyta</taxon>
        <taxon>Embryophyta</taxon>
        <taxon>Tracheophyta</taxon>
        <taxon>Spermatophyta</taxon>
        <taxon>Magnoliopsida</taxon>
        <taxon>Proteales</taxon>
        <taxon>Proteaceae</taxon>
        <taxon>Protea</taxon>
    </lineage>
</organism>
<keyword evidence="2" id="KW-1185">Reference proteome</keyword>
<sequence length="502" mass="56433">MPHSQLKEVWKGTKFLPKLKSLSLSYSHYLTCTPDFSGLLNLEKLFLHDCLNLVEVHESIDHLSKLDVFILRGCRKLRNLPNGIGKLTSLETFDITGCSQLEELPEGIGNLTRLTSLRTVGTAIEELPASFKFLKNLTTFEYSGPIQSHSYSLGGCFFEILKKLATCFAPPMQSQSSSIPSQSYSLGIGKRNAALLSTSLYGLIILDLKECNLTDDDIPDDLWKLCSLKELDLSYNDFLTLPSSICQLSKLEKLSLWGCKSLQSLPMLPSSLCSLSARDCTLLERLNLSNLKHLRFLDLVACSKLNEIEGLGGLESGEIIEFVGCDNLDQKMLFQEICEDFQNRDICELYLSGSEIPEWFDYQNESPSLASCQVTLLNNMDIRGLIVCTVHPSSEVPDLPDSKWVAVHNQSKNSTWSRYKHFDCRDHIWVIKIPHCVWKSIADCGDIVNVSVEDRFPWAFGSVKKIGVHLFYLSHEKASKEIPKQPEAFNALEYISYTASTS</sequence>
<dbReference type="PANTHER" id="PTHR47186">
    <property type="entry name" value="LEUCINE-RICH REPEAT-CONTAINING PROTEIN 57"/>
    <property type="match status" value="1"/>
</dbReference>
<dbReference type="InterPro" id="IPR001611">
    <property type="entry name" value="Leu-rich_rpt"/>
</dbReference>
<comment type="caution">
    <text evidence="1">The sequence shown here is derived from an EMBL/GenBank/DDBJ whole genome shotgun (WGS) entry which is preliminary data.</text>
</comment>
<dbReference type="Proteomes" id="UP001141806">
    <property type="component" value="Unassembled WGS sequence"/>
</dbReference>
<evidence type="ECO:0000313" key="1">
    <source>
        <dbReference type="EMBL" id="KAJ4962039.1"/>
    </source>
</evidence>
<protein>
    <submittedName>
        <fullName evidence="1">Uncharacterized protein</fullName>
    </submittedName>
</protein>
<name>A0A9Q0HA38_9MAGN</name>
<evidence type="ECO:0000313" key="2">
    <source>
        <dbReference type="Proteomes" id="UP001141806"/>
    </source>
</evidence>